<dbReference type="AlphaFoldDB" id="Q4RDT8"/>
<feature type="non-terminal residue" evidence="2">
    <location>
        <position position="46"/>
    </location>
</feature>
<evidence type="ECO:0000256" key="1">
    <source>
        <dbReference type="SAM" id="MobiDB-lite"/>
    </source>
</evidence>
<dbReference type="EMBL" id="CAAE01015714">
    <property type="protein sequence ID" value="CAG13444.1"/>
    <property type="molecule type" value="Genomic_DNA"/>
</dbReference>
<dbReference type="KEGG" id="tng:GSTEN00035976G001"/>
<organism evidence="2">
    <name type="scientific">Tetraodon nigroviridis</name>
    <name type="common">Spotted green pufferfish</name>
    <name type="synonym">Chelonodon nigroviridis</name>
    <dbReference type="NCBI Taxonomy" id="99883"/>
    <lineage>
        <taxon>Eukaryota</taxon>
        <taxon>Metazoa</taxon>
        <taxon>Chordata</taxon>
        <taxon>Craniata</taxon>
        <taxon>Vertebrata</taxon>
        <taxon>Euteleostomi</taxon>
        <taxon>Actinopterygii</taxon>
        <taxon>Neopterygii</taxon>
        <taxon>Teleostei</taxon>
        <taxon>Neoteleostei</taxon>
        <taxon>Acanthomorphata</taxon>
        <taxon>Eupercaria</taxon>
        <taxon>Tetraodontiformes</taxon>
        <taxon>Tetradontoidea</taxon>
        <taxon>Tetraodontidae</taxon>
        <taxon>Tetraodon</taxon>
    </lineage>
</organism>
<reference evidence="2" key="1">
    <citation type="journal article" date="2004" name="Nature">
        <title>Genome duplication in the teleost fish Tetraodon nigroviridis reveals the early vertebrate proto-karyotype.</title>
        <authorList>
            <person name="Jaillon O."/>
            <person name="Aury J.-M."/>
            <person name="Brunet F."/>
            <person name="Petit J.-L."/>
            <person name="Stange-Thomann N."/>
            <person name="Mauceli E."/>
            <person name="Bouneau L."/>
            <person name="Fischer C."/>
            <person name="Ozouf-Costaz C."/>
            <person name="Bernot A."/>
            <person name="Nicaud S."/>
            <person name="Jaffe D."/>
            <person name="Fisher S."/>
            <person name="Lutfalla G."/>
            <person name="Dossat C."/>
            <person name="Segurens B."/>
            <person name="Dasilva C."/>
            <person name="Salanoubat M."/>
            <person name="Levy M."/>
            <person name="Boudet N."/>
            <person name="Castellano S."/>
            <person name="Anthouard V."/>
            <person name="Jubin C."/>
            <person name="Castelli V."/>
            <person name="Katinka M."/>
            <person name="Vacherie B."/>
            <person name="Biemont C."/>
            <person name="Skalli Z."/>
            <person name="Cattolico L."/>
            <person name="Poulain J."/>
            <person name="De Berardinis V."/>
            <person name="Cruaud C."/>
            <person name="Duprat S."/>
            <person name="Brottier P."/>
            <person name="Coutanceau J.-P."/>
            <person name="Gouzy J."/>
            <person name="Parra G."/>
            <person name="Lardier G."/>
            <person name="Chapple C."/>
            <person name="McKernan K.J."/>
            <person name="McEwan P."/>
            <person name="Bosak S."/>
            <person name="Kellis M."/>
            <person name="Volff J.-N."/>
            <person name="Guigo R."/>
            <person name="Zody M.C."/>
            <person name="Mesirov J."/>
            <person name="Lindblad-Toh K."/>
            <person name="Birren B."/>
            <person name="Nusbaum C."/>
            <person name="Kahn D."/>
            <person name="Robinson-Rechavi M."/>
            <person name="Laudet V."/>
            <person name="Schachter V."/>
            <person name="Quetier F."/>
            <person name="Saurin W."/>
            <person name="Scarpelli C."/>
            <person name="Wincker P."/>
            <person name="Lander E.S."/>
            <person name="Weissenbach J."/>
            <person name="Roest Crollius H."/>
        </authorList>
    </citation>
    <scope>NUCLEOTIDE SEQUENCE [LARGE SCALE GENOMIC DNA]</scope>
</reference>
<sequence length="46" mass="4334">GNSGVSAQVEGMASQVQHLGAGGAHSGPAPGAGLRGEVRAPGCHRG</sequence>
<reference evidence="2" key="2">
    <citation type="submission" date="2004-02" db="EMBL/GenBank/DDBJ databases">
        <authorList>
            <consortium name="Genoscope"/>
            <consortium name="Whitehead Institute Centre for Genome Research"/>
        </authorList>
    </citation>
    <scope>NUCLEOTIDE SEQUENCE</scope>
</reference>
<comment type="caution">
    <text evidence="2">The sequence shown here is derived from an EMBL/GenBank/DDBJ whole genome shotgun (WGS) entry which is preliminary data.</text>
</comment>
<feature type="region of interest" description="Disordered" evidence="1">
    <location>
        <begin position="17"/>
        <end position="46"/>
    </location>
</feature>
<accession>Q4RDT8</accession>
<protein>
    <submittedName>
        <fullName evidence="2">(spotted green pufferfish) hypothetical protein</fullName>
    </submittedName>
</protein>
<name>Q4RDT8_TETNG</name>
<proteinExistence type="predicted"/>
<gene>
    <name evidence="2" type="ORF">GSTENG00035976001</name>
</gene>
<evidence type="ECO:0000313" key="2">
    <source>
        <dbReference type="EMBL" id="CAG13444.1"/>
    </source>
</evidence>